<dbReference type="Pfam" id="PF13460">
    <property type="entry name" value="NAD_binding_10"/>
    <property type="match status" value="1"/>
</dbReference>
<dbReference type="Gene3D" id="3.40.50.720">
    <property type="entry name" value="NAD(P)-binding Rossmann-like Domain"/>
    <property type="match status" value="1"/>
</dbReference>
<protein>
    <submittedName>
        <fullName evidence="2">Hydroxylase</fullName>
    </submittedName>
</protein>
<organism evidence="2 3">
    <name type="scientific">Streptomyces noursei</name>
    <name type="common">Streptomyces albulus</name>
    <dbReference type="NCBI Taxonomy" id="1971"/>
    <lineage>
        <taxon>Bacteria</taxon>
        <taxon>Bacillati</taxon>
        <taxon>Actinomycetota</taxon>
        <taxon>Actinomycetes</taxon>
        <taxon>Kitasatosporales</taxon>
        <taxon>Streptomycetaceae</taxon>
        <taxon>Streptomyces</taxon>
    </lineage>
</organism>
<feature type="domain" description="NAD(P)-binding" evidence="1">
    <location>
        <begin position="14"/>
        <end position="200"/>
    </location>
</feature>
<dbReference type="PANTHER" id="PTHR43162:SF1">
    <property type="entry name" value="PRESTALK A DIFFERENTIATION PROTEIN A"/>
    <property type="match status" value="1"/>
</dbReference>
<gene>
    <name evidence="2" type="ORF">AOB60_22065</name>
</gene>
<dbReference type="PANTHER" id="PTHR43162">
    <property type="match status" value="1"/>
</dbReference>
<dbReference type="Gene3D" id="3.90.25.10">
    <property type="entry name" value="UDP-galactose 4-epimerase, domain 1"/>
    <property type="match status" value="1"/>
</dbReference>
<proteinExistence type="predicted"/>
<accession>A0A2N8P7V3</accession>
<dbReference type="Proteomes" id="UP000236047">
    <property type="component" value="Unassembled WGS sequence"/>
</dbReference>
<dbReference type="EMBL" id="LJSN01000003">
    <property type="protein sequence ID" value="PNE37095.1"/>
    <property type="molecule type" value="Genomic_DNA"/>
</dbReference>
<reference evidence="3" key="1">
    <citation type="submission" date="2015-09" db="EMBL/GenBank/DDBJ databases">
        <authorList>
            <person name="Graham D.E."/>
            <person name="Mahan K.M."/>
            <person name="Klingeman D.M."/>
            <person name="Fida T."/>
            <person name="Giannone R.J."/>
            <person name="Hettich R.L."/>
            <person name="Parry R.J."/>
            <person name="Spain J.C."/>
        </authorList>
    </citation>
    <scope>NUCLEOTIDE SEQUENCE [LARGE SCALE GENOMIC DNA]</scope>
    <source>
        <strain evidence="3">JCM 4701</strain>
    </source>
</reference>
<evidence type="ECO:0000259" key="1">
    <source>
        <dbReference type="Pfam" id="PF13460"/>
    </source>
</evidence>
<dbReference type="AlphaFoldDB" id="A0A2N8P7V3"/>
<dbReference type="InterPro" id="IPR051604">
    <property type="entry name" value="Ergot_Alk_Oxidoreductase"/>
</dbReference>
<dbReference type="InterPro" id="IPR036291">
    <property type="entry name" value="NAD(P)-bd_dom_sf"/>
</dbReference>
<dbReference type="SUPFAM" id="SSF51735">
    <property type="entry name" value="NAD(P)-binding Rossmann-fold domains"/>
    <property type="match status" value="1"/>
</dbReference>
<name>A0A2N8P7V3_STRNR</name>
<dbReference type="RefSeq" id="WP_102924820.1">
    <property type="nucleotide sequence ID" value="NZ_LJSN01000003.1"/>
</dbReference>
<dbReference type="InterPro" id="IPR016040">
    <property type="entry name" value="NAD(P)-bd_dom"/>
</dbReference>
<comment type="caution">
    <text evidence="2">The sequence shown here is derived from an EMBL/GenBank/DDBJ whole genome shotgun (WGS) entry which is preliminary data.</text>
</comment>
<evidence type="ECO:0000313" key="3">
    <source>
        <dbReference type="Proteomes" id="UP000236047"/>
    </source>
</evidence>
<sequence length="310" mass="33962">MSDTPMFLTTGAGGGVGGVSRLVAEGLLARGQRVRATVHRDDERAEALRALGAEVLVGDLTDPVHVTAALDGVSRMFFSMSVSPDYLEATAVVCAAARERPDLEVLVNMSQMTVSQMTATSTQESRQQRLHWLAEHVIDWSAVPRVHIRPTVFLDNPLFTLLAAGPIRDRGVLALPFGSGRTSPIASSDVAEVVMAVLLAPHDHVGSVYELTGPSTLDLDGLADQYARALGRPITAERLPYDQWADQLTGSPLTPHVQQHIATMARLHREDRYNRSTTDVERITGRPPRTVEQYVRERRDLFDVRRDDGA</sequence>
<keyword evidence="3" id="KW-1185">Reference proteome</keyword>
<evidence type="ECO:0000313" key="2">
    <source>
        <dbReference type="EMBL" id="PNE37095.1"/>
    </source>
</evidence>